<name>A0A261FKA7_9BIFI</name>
<comment type="caution">
    <text evidence="1">The sequence shown here is derived from an EMBL/GenBank/DDBJ whole genome shotgun (WGS) entry which is preliminary data.</text>
</comment>
<evidence type="ECO:0000313" key="1">
    <source>
        <dbReference type="EMBL" id="OZG59597.1"/>
    </source>
</evidence>
<dbReference type="EMBL" id="MWWW01000013">
    <property type="protein sequence ID" value="OZG59597.1"/>
    <property type="molecule type" value="Genomic_DNA"/>
</dbReference>
<dbReference type="Proteomes" id="UP000216871">
    <property type="component" value="Unassembled WGS sequence"/>
</dbReference>
<reference evidence="1 2" key="1">
    <citation type="journal article" date="2017" name="BMC Genomics">
        <title>Comparative genomic and phylogenomic analyses of the Bifidobacteriaceae family.</title>
        <authorList>
            <person name="Lugli G.A."/>
            <person name="Milani C."/>
            <person name="Turroni F."/>
            <person name="Duranti S."/>
            <person name="Mancabelli L."/>
            <person name="Mangifesta M."/>
            <person name="Ferrario C."/>
            <person name="Modesto M."/>
            <person name="Mattarelli P."/>
            <person name="Jiri K."/>
            <person name="van Sinderen D."/>
            <person name="Ventura M."/>
        </authorList>
    </citation>
    <scope>NUCLEOTIDE SEQUENCE [LARGE SCALE GENOMIC DNA]</scope>
    <source>
        <strain evidence="1 2">DSM 100196</strain>
    </source>
</reference>
<dbReference type="RefSeq" id="WP_094667620.1">
    <property type="nucleotide sequence ID" value="NZ_MWWW01000013.1"/>
</dbReference>
<proteinExistence type="predicted"/>
<dbReference type="AlphaFoldDB" id="A0A261FKA7"/>
<dbReference type="OrthoDB" id="3233988at2"/>
<sequence>MAEGTFEDDFMDVQAGLVSLCLEATEGMPVRDVYIYVSLEGNMTVFNAFFRMKGLEANPAEDHVLPLNQVVLDDDVRWQVIKLAQSYLDGLRRLCDAAGHPCPTQIRGRYSSGGAYKASYEYDRIVAKDDGTGVAPGATFAAWMHAVASGNDDLA</sequence>
<evidence type="ECO:0000313" key="2">
    <source>
        <dbReference type="Proteomes" id="UP000216871"/>
    </source>
</evidence>
<keyword evidence="2" id="KW-1185">Reference proteome</keyword>
<organism evidence="1 2">
    <name type="scientific">Bifidobacterium myosotis</name>
    <dbReference type="NCBI Taxonomy" id="1630166"/>
    <lineage>
        <taxon>Bacteria</taxon>
        <taxon>Bacillati</taxon>
        <taxon>Actinomycetota</taxon>
        <taxon>Actinomycetes</taxon>
        <taxon>Bifidobacteriales</taxon>
        <taxon>Bifidobacteriaceae</taxon>
        <taxon>Bifidobacterium</taxon>
    </lineage>
</organism>
<gene>
    <name evidence="1" type="ORF">BMYO_1165</name>
</gene>
<accession>A0A261FKA7</accession>
<protein>
    <submittedName>
        <fullName evidence="1">Uncharacterized protein</fullName>
    </submittedName>
</protein>